<dbReference type="EMBL" id="KN421246">
    <property type="protein sequence ID" value="KHG22288.1"/>
    <property type="molecule type" value="Genomic_DNA"/>
</dbReference>
<gene>
    <name evidence="1" type="ORF">F383_26942</name>
</gene>
<dbReference type="Proteomes" id="UP000032142">
    <property type="component" value="Unassembled WGS sequence"/>
</dbReference>
<evidence type="ECO:0000313" key="1">
    <source>
        <dbReference type="EMBL" id="KHG22288.1"/>
    </source>
</evidence>
<protein>
    <submittedName>
        <fullName evidence="1">Uncharacterized protein</fullName>
    </submittedName>
</protein>
<reference evidence="2" key="1">
    <citation type="submission" date="2014-09" db="EMBL/GenBank/DDBJ databases">
        <authorList>
            <person name="Mudge J."/>
            <person name="Ramaraj T."/>
            <person name="Lindquist I.E."/>
            <person name="Bharti A.K."/>
            <person name="Sundararajan A."/>
            <person name="Cameron C.T."/>
            <person name="Woodward J.E."/>
            <person name="May G.D."/>
            <person name="Brubaker C."/>
            <person name="Broadhvest J."/>
            <person name="Wilkins T.A."/>
        </authorList>
    </citation>
    <scope>NUCLEOTIDE SEQUENCE</scope>
    <source>
        <strain evidence="2">cv. AKA8401</strain>
    </source>
</reference>
<name>A0A0B0P6I7_GOSAR</name>
<organism evidence="1 2">
    <name type="scientific">Gossypium arboreum</name>
    <name type="common">Tree cotton</name>
    <name type="synonym">Gossypium nanking</name>
    <dbReference type="NCBI Taxonomy" id="29729"/>
    <lineage>
        <taxon>Eukaryota</taxon>
        <taxon>Viridiplantae</taxon>
        <taxon>Streptophyta</taxon>
        <taxon>Embryophyta</taxon>
        <taxon>Tracheophyta</taxon>
        <taxon>Spermatophyta</taxon>
        <taxon>Magnoliopsida</taxon>
        <taxon>eudicotyledons</taxon>
        <taxon>Gunneridae</taxon>
        <taxon>Pentapetalae</taxon>
        <taxon>rosids</taxon>
        <taxon>malvids</taxon>
        <taxon>Malvales</taxon>
        <taxon>Malvaceae</taxon>
        <taxon>Malvoideae</taxon>
        <taxon>Gossypium</taxon>
    </lineage>
</organism>
<proteinExistence type="predicted"/>
<accession>A0A0B0P6I7</accession>
<sequence>MPVCDYSSPCSRLLNRHGHVVYPCKSCFNPSKGTRPCDTPV</sequence>
<evidence type="ECO:0000313" key="2">
    <source>
        <dbReference type="Proteomes" id="UP000032142"/>
    </source>
</evidence>
<keyword evidence="2" id="KW-1185">Reference proteome</keyword>
<dbReference type="AlphaFoldDB" id="A0A0B0P6I7"/>